<evidence type="ECO:0000313" key="4">
    <source>
        <dbReference type="Proteomes" id="UP000236731"/>
    </source>
</evidence>
<evidence type="ECO:0000256" key="1">
    <source>
        <dbReference type="SAM" id="SignalP"/>
    </source>
</evidence>
<dbReference type="InterPro" id="IPR033985">
    <property type="entry name" value="SusD-like_N"/>
</dbReference>
<dbReference type="InterPro" id="IPR011990">
    <property type="entry name" value="TPR-like_helical_dom_sf"/>
</dbReference>
<dbReference type="EMBL" id="FNUT01000002">
    <property type="protein sequence ID" value="SEF71096.1"/>
    <property type="molecule type" value="Genomic_DNA"/>
</dbReference>
<dbReference type="RefSeq" id="WP_160003626.1">
    <property type="nucleotide sequence ID" value="NZ_CP049246.1"/>
</dbReference>
<name>A0A1H5U7R8_9SPHI</name>
<keyword evidence="4" id="KW-1185">Reference proteome</keyword>
<feature type="signal peptide" evidence="1">
    <location>
        <begin position="1"/>
        <end position="22"/>
    </location>
</feature>
<dbReference type="PROSITE" id="PS51257">
    <property type="entry name" value="PROKAR_LIPOPROTEIN"/>
    <property type="match status" value="1"/>
</dbReference>
<dbReference type="OrthoDB" id="1147023at2"/>
<accession>A0A1H5U7R8</accession>
<dbReference type="Gene3D" id="1.25.40.390">
    <property type="match status" value="1"/>
</dbReference>
<sequence>MKRITWLLLMAISIGLSGCSKFLDTPPDQRTELDAVDKIAELLTSAYPAANYIPFFEAASDNAGDKGTGRTEGDIMNYNPWIYRDVDSRDMDSPSHYWYGAYKAISVANHALRAIEKMNKPKETASLKGEALVARAYAHHMLCIAFAANYDPNTAATTPGIPYVTEPEDEVLKKYDRKTLQYAYDQIEKDLLEGLPLLDNSRYKAPKFHFTNTSAHAFATRFFLFKKDYKRAAEHAEAALGRDIANYIRPINSPAYRTMEYNTRQQWYSSSEHPFNLLLAESPSTWGRNYPFNRFGLTYPIYYELVLRGNISTGQMTYGFFGGNALVIHIPKFREQFVTANVNASFGIPYNQIPLFTGDELLLNWVEALARLQQFDSAIELLNTFISKKVIYNTEVREYVPAVHNLNVTKINNYYGNQNLEENIIRTALHFKRVEFLFEGLRWMDILRHRITVRHMLYDGSEEYILGPNSNLRMFQIPDEAVMSGVERNPR</sequence>
<proteinExistence type="predicted"/>
<organism evidence="3 4">
    <name type="scientific">Sphingobacterium lactis</name>
    <dbReference type="NCBI Taxonomy" id="797291"/>
    <lineage>
        <taxon>Bacteria</taxon>
        <taxon>Pseudomonadati</taxon>
        <taxon>Bacteroidota</taxon>
        <taxon>Sphingobacteriia</taxon>
        <taxon>Sphingobacteriales</taxon>
        <taxon>Sphingobacteriaceae</taxon>
        <taxon>Sphingobacterium</taxon>
    </lineage>
</organism>
<dbReference type="Pfam" id="PF14322">
    <property type="entry name" value="SusD-like_3"/>
    <property type="match status" value="1"/>
</dbReference>
<gene>
    <name evidence="3" type="ORF">SAMN05421877_102204</name>
</gene>
<keyword evidence="1" id="KW-0732">Signal</keyword>
<evidence type="ECO:0000259" key="2">
    <source>
        <dbReference type="Pfam" id="PF14322"/>
    </source>
</evidence>
<dbReference type="SUPFAM" id="SSF48452">
    <property type="entry name" value="TPR-like"/>
    <property type="match status" value="1"/>
</dbReference>
<feature type="domain" description="SusD-like N-terminal" evidence="2">
    <location>
        <begin position="21"/>
        <end position="224"/>
    </location>
</feature>
<protein>
    <submittedName>
        <fullName evidence="3">SusD family protein</fullName>
    </submittedName>
</protein>
<reference evidence="4" key="1">
    <citation type="submission" date="2016-10" db="EMBL/GenBank/DDBJ databases">
        <authorList>
            <person name="Varghese N."/>
            <person name="Submissions S."/>
        </authorList>
    </citation>
    <scope>NUCLEOTIDE SEQUENCE [LARGE SCALE GENOMIC DNA]</scope>
    <source>
        <strain evidence="4">DSM 22361</strain>
    </source>
</reference>
<dbReference type="Proteomes" id="UP000236731">
    <property type="component" value="Unassembled WGS sequence"/>
</dbReference>
<feature type="chain" id="PRO_5009285828" evidence="1">
    <location>
        <begin position="23"/>
        <end position="491"/>
    </location>
</feature>
<evidence type="ECO:0000313" key="3">
    <source>
        <dbReference type="EMBL" id="SEF71096.1"/>
    </source>
</evidence>
<dbReference type="AlphaFoldDB" id="A0A1H5U7R8"/>